<name>A0A2A6BEM4_PRIPA</name>
<feature type="region of interest" description="Disordered" evidence="1">
    <location>
        <begin position="1"/>
        <end position="78"/>
    </location>
</feature>
<keyword evidence="3" id="KW-1185">Reference proteome</keyword>
<accession>A0A2A6BEM4</accession>
<accession>A0A8R1UU20</accession>
<proteinExistence type="predicted"/>
<dbReference type="EnsemblMetazoa" id="PPA37048.1">
    <property type="protein sequence ID" value="PPA37048.1"/>
    <property type="gene ID" value="WBGene00275417"/>
</dbReference>
<feature type="compositionally biased region" description="Basic and acidic residues" evidence="1">
    <location>
        <begin position="51"/>
        <end position="78"/>
    </location>
</feature>
<sequence length="278" mass="30398">MKEDNDENKKGQLGKGNDSVPATDWEMHGNTAASTDLKGEITVNSRNGRKKRDESRKSEQPSGRSDAKKNKEQRQKEEYDETVRMLSLAFGCAIGALILITQKREELTAANGLTIIRREGMADKYVVKGCDFRIRGPLVRGRVHAEPPTKHALDDQVGGDKIDDIFFDKNLNDAYFIGEGVEIVEEDSVSVSEGKDSKGNAIELLAMMDADDMMAINSQKSKKNKVDPNAAKNPRAKMSSKSSKSKRRAKPTANPLNPPSSGSNPKKTSSSGSSGKKK</sequence>
<dbReference type="AlphaFoldDB" id="A0A2A6BEM4"/>
<dbReference type="Proteomes" id="UP000005239">
    <property type="component" value="Unassembled WGS sequence"/>
</dbReference>
<evidence type="ECO:0000313" key="3">
    <source>
        <dbReference type="Proteomes" id="UP000005239"/>
    </source>
</evidence>
<feature type="compositionally biased region" description="Low complexity" evidence="1">
    <location>
        <begin position="259"/>
        <end position="278"/>
    </location>
</feature>
<reference evidence="3" key="1">
    <citation type="journal article" date="2008" name="Nat. Genet.">
        <title>The Pristionchus pacificus genome provides a unique perspective on nematode lifestyle and parasitism.</title>
        <authorList>
            <person name="Dieterich C."/>
            <person name="Clifton S.W."/>
            <person name="Schuster L.N."/>
            <person name="Chinwalla A."/>
            <person name="Delehaunty K."/>
            <person name="Dinkelacker I."/>
            <person name="Fulton L."/>
            <person name="Fulton R."/>
            <person name="Godfrey J."/>
            <person name="Minx P."/>
            <person name="Mitreva M."/>
            <person name="Roeseler W."/>
            <person name="Tian H."/>
            <person name="Witte H."/>
            <person name="Yang S.P."/>
            <person name="Wilson R.K."/>
            <person name="Sommer R.J."/>
        </authorList>
    </citation>
    <scope>NUCLEOTIDE SEQUENCE [LARGE SCALE GENOMIC DNA]</scope>
    <source>
        <strain evidence="3">PS312</strain>
    </source>
</reference>
<protein>
    <submittedName>
        <fullName evidence="2">Uncharacterized protein</fullName>
    </submittedName>
</protein>
<gene>
    <name evidence="2" type="primary">WBGene00275417</name>
</gene>
<reference evidence="2" key="2">
    <citation type="submission" date="2022-06" db="UniProtKB">
        <authorList>
            <consortium name="EnsemblMetazoa"/>
        </authorList>
    </citation>
    <scope>IDENTIFICATION</scope>
    <source>
        <strain evidence="2">PS312</strain>
    </source>
</reference>
<organism evidence="2 3">
    <name type="scientific">Pristionchus pacificus</name>
    <name type="common">Parasitic nematode worm</name>
    <dbReference type="NCBI Taxonomy" id="54126"/>
    <lineage>
        <taxon>Eukaryota</taxon>
        <taxon>Metazoa</taxon>
        <taxon>Ecdysozoa</taxon>
        <taxon>Nematoda</taxon>
        <taxon>Chromadorea</taxon>
        <taxon>Rhabditida</taxon>
        <taxon>Rhabditina</taxon>
        <taxon>Diplogasteromorpha</taxon>
        <taxon>Diplogasteroidea</taxon>
        <taxon>Neodiplogasteridae</taxon>
        <taxon>Pristionchus</taxon>
    </lineage>
</organism>
<evidence type="ECO:0000256" key="1">
    <source>
        <dbReference type="SAM" id="MobiDB-lite"/>
    </source>
</evidence>
<evidence type="ECO:0000313" key="2">
    <source>
        <dbReference type="EnsemblMetazoa" id="PPA37048.1"/>
    </source>
</evidence>
<feature type="region of interest" description="Disordered" evidence="1">
    <location>
        <begin position="219"/>
        <end position="278"/>
    </location>
</feature>
<feature type="compositionally biased region" description="Basic and acidic residues" evidence="1">
    <location>
        <begin position="1"/>
        <end position="10"/>
    </location>
</feature>